<evidence type="ECO:0000313" key="3">
    <source>
        <dbReference type="EMBL" id="KAK7006590.1"/>
    </source>
</evidence>
<evidence type="ECO:0000313" key="4">
    <source>
        <dbReference type="Proteomes" id="UP001362999"/>
    </source>
</evidence>
<dbReference type="Proteomes" id="UP001362999">
    <property type="component" value="Unassembled WGS sequence"/>
</dbReference>
<evidence type="ECO:0000313" key="2">
    <source>
        <dbReference type="EMBL" id="KAK6975006.1"/>
    </source>
</evidence>
<dbReference type="EMBL" id="JAWWNJ010000075">
    <property type="protein sequence ID" value="KAK7006590.1"/>
    <property type="molecule type" value="Genomic_DNA"/>
</dbReference>
<protein>
    <submittedName>
        <fullName evidence="3">Uncharacterized protein</fullName>
    </submittedName>
</protein>
<feature type="compositionally biased region" description="Acidic residues" evidence="1">
    <location>
        <begin position="117"/>
        <end position="129"/>
    </location>
</feature>
<proteinExistence type="predicted"/>
<feature type="region of interest" description="Disordered" evidence="1">
    <location>
        <begin position="66"/>
        <end position="157"/>
    </location>
</feature>
<reference evidence="3 4" key="1">
    <citation type="journal article" date="2024" name="J Genomics">
        <title>Draft genome sequencing and assembly of Favolaschia claudopus CIRM-BRFM 2984 isolated from oak limbs.</title>
        <authorList>
            <person name="Navarro D."/>
            <person name="Drula E."/>
            <person name="Chaduli D."/>
            <person name="Cazenave R."/>
            <person name="Ahrendt S."/>
            <person name="Wang J."/>
            <person name="Lipzen A."/>
            <person name="Daum C."/>
            <person name="Barry K."/>
            <person name="Grigoriev I.V."/>
            <person name="Favel A."/>
            <person name="Rosso M.N."/>
            <person name="Martin F."/>
        </authorList>
    </citation>
    <scope>NUCLEOTIDE SEQUENCE [LARGE SCALE GENOMIC DNA]</scope>
    <source>
        <strain evidence="3 4">CIRM-BRFM 2984</strain>
    </source>
</reference>
<evidence type="ECO:0000256" key="1">
    <source>
        <dbReference type="SAM" id="MobiDB-lite"/>
    </source>
</evidence>
<organism evidence="3 4">
    <name type="scientific">Favolaschia claudopus</name>
    <dbReference type="NCBI Taxonomy" id="2862362"/>
    <lineage>
        <taxon>Eukaryota</taxon>
        <taxon>Fungi</taxon>
        <taxon>Dikarya</taxon>
        <taxon>Basidiomycota</taxon>
        <taxon>Agaricomycotina</taxon>
        <taxon>Agaricomycetes</taxon>
        <taxon>Agaricomycetidae</taxon>
        <taxon>Agaricales</taxon>
        <taxon>Marasmiineae</taxon>
        <taxon>Mycenaceae</taxon>
        <taxon>Favolaschia</taxon>
    </lineage>
</organism>
<comment type="caution">
    <text evidence="3">The sequence shown here is derived from an EMBL/GenBank/DDBJ whole genome shotgun (WGS) entry which is preliminary data.</text>
</comment>
<dbReference type="AlphaFoldDB" id="A0AAW0ABG8"/>
<accession>A0AAW0ABG8</accession>
<feature type="compositionally biased region" description="Acidic residues" evidence="1">
    <location>
        <begin position="78"/>
        <end position="89"/>
    </location>
</feature>
<sequence length="188" mass="20136">MPIQYYDPTWFNNRPTQARAKLAPKIIVAFVPGSTNFFASTGDNAPSEKQLTAKYGEQVFSQYDLNFGTAESGKASDADDEDKDGEGEGDSIGSQDSDGEEEIDISDVASMASFIDSDTEGSADDEEDYNGSGASDGAGEADGHASQHPMSDDDADRKAQFAAAYDIDMDQLDRDTYEGDGLEYIEGS</sequence>
<keyword evidence="4" id="KW-1185">Reference proteome</keyword>
<gene>
    <name evidence="3" type="ORF">R3P38DRAFT_3213904</name>
    <name evidence="2" type="ORF">R3P38DRAFT_3238321</name>
</gene>
<dbReference type="EMBL" id="JAWWNJ010000176">
    <property type="protein sequence ID" value="KAK6975006.1"/>
    <property type="molecule type" value="Genomic_DNA"/>
</dbReference>
<name>A0AAW0ABG8_9AGAR</name>